<dbReference type="Proteomes" id="UP000642809">
    <property type="component" value="Unassembled WGS sequence"/>
</dbReference>
<evidence type="ECO:0000256" key="2">
    <source>
        <dbReference type="ARBA" id="ARBA00022679"/>
    </source>
</evidence>
<dbReference type="AlphaFoldDB" id="A0A8J3CZM5"/>
<keyword evidence="6" id="KW-1185">Reference proteome</keyword>
<proteinExistence type="predicted"/>
<dbReference type="GO" id="GO:0032259">
    <property type="term" value="P:methylation"/>
    <property type="evidence" value="ECO:0007669"/>
    <property type="project" value="UniProtKB-KW"/>
</dbReference>
<accession>A0A8J3CZM5</accession>
<protein>
    <recommendedName>
        <fullName evidence="4">Methyltransferase domain-containing protein</fullName>
    </recommendedName>
</protein>
<name>A0A8J3CZM5_9BACT</name>
<dbReference type="Gene3D" id="3.40.50.150">
    <property type="entry name" value="Vaccinia Virus protein VP39"/>
    <property type="match status" value="1"/>
</dbReference>
<dbReference type="RefSeq" id="WP_229800693.1">
    <property type="nucleotide sequence ID" value="NZ_BMYF01000024.1"/>
</dbReference>
<evidence type="ECO:0000313" key="6">
    <source>
        <dbReference type="Proteomes" id="UP000642809"/>
    </source>
</evidence>
<sequence>MKIVFFFGWLLFMPFGIGWAQSTVGDIVPFVTTSEEVMRVMFELAEIQEGDVLLDLGSGDGRIPIAASKQFGIKSLGVEIDPDLVQLADSLAKDAGVEDLVKFYQGDLFAFDFNQASILIIYLFPDINEKLLPKIQAMPKGSRIISHQYPIGDWEPLKTVEVTGVDGKIQRLLYWEIDSFFE</sequence>
<reference evidence="5" key="2">
    <citation type="submission" date="2020-09" db="EMBL/GenBank/DDBJ databases">
        <authorList>
            <person name="Sun Q."/>
            <person name="Kim S."/>
        </authorList>
    </citation>
    <scope>NUCLEOTIDE SEQUENCE</scope>
    <source>
        <strain evidence="5">KCTC 23224</strain>
    </source>
</reference>
<dbReference type="PANTHER" id="PTHR13610">
    <property type="entry name" value="METHYLTRANSFERASE DOMAIN-CONTAINING PROTEIN"/>
    <property type="match status" value="1"/>
</dbReference>
<dbReference type="CDD" id="cd02440">
    <property type="entry name" value="AdoMet_MTases"/>
    <property type="match status" value="1"/>
</dbReference>
<dbReference type="PANTHER" id="PTHR13610:SF11">
    <property type="entry name" value="METHYLTRANSFERASE DOMAIN-CONTAINING PROTEIN"/>
    <property type="match status" value="1"/>
</dbReference>
<gene>
    <name evidence="5" type="ORF">GCM10008106_32910</name>
</gene>
<dbReference type="Pfam" id="PF13847">
    <property type="entry name" value="Methyltransf_31"/>
    <property type="match status" value="1"/>
</dbReference>
<keyword evidence="2" id="KW-0808">Transferase</keyword>
<organism evidence="5 6">
    <name type="scientific">Mongoliitalea lutea</name>
    <dbReference type="NCBI Taxonomy" id="849756"/>
    <lineage>
        <taxon>Bacteria</taxon>
        <taxon>Pseudomonadati</taxon>
        <taxon>Bacteroidota</taxon>
        <taxon>Cytophagia</taxon>
        <taxon>Cytophagales</taxon>
        <taxon>Cyclobacteriaceae</taxon>
        <taxon>Mongoliitalea</taxon>
    </lineage>
</organism>
<reference evidence="5" key="1">
    <citation type="journal article" date="2014" name="Int. J. Syst. Evol. Microbiol.">
        <title>Complete genome sequence of Corynebacterium casei LMG S-19264T (=DSM 44701T), isolated from a smear-ripened cheese.</title>
        <authorList>
            <consortium name="US DOE Joint Genome Institute (JGI-PGF)"/>
            <person name="Walter F."/>
            <person name="Albersmeier A."/>
            <person name="Kalinowski J."/>
            <person name="Ruckert C."/>
        </authorList>
    </citation>
    <scope>NUCLEOTIDE SEQUENCE</scope>
    <source>
        <strain evidence="5">KCTC 23224</strain>
    </source>
</reference>
<keyword evidence="1" id="KW-0489">Methyltransferase</keyword>
<dbReference type="SUPFAM" id="SSF53335">
    <property type="entry name" value="S-adenosyl-L-methionine-dependent methyltransferases"/>
    <property type="match status" value="1"/>
</dbReference>
<evidence type="ECO:0000256" key="1">
    <source>
        <dbReference type="ARBA" id="ARBA00022603"/>
    </source>
</evidence>
<keyword evidence="3" id="KW-0949">S-adenosyl-L-methionine</keyword>
<dbReference type="InterPro" id="IPR029063">
    <property type="entry name" value="SAM-dependent_MTases_sf"/>
</dbReference>
<comment type="caution">
    <text evidence="5">The sequence shown here is derived from an EMBL/GenBank/DDBJ whole genome shotgun (WGS) entry which is preliminary data.</text>
</comment>
<dbReference type="GO" id="GO:0016279">
    <property type="term" value="F:protein-lysine N-methyltransferase activity"/>
    <property type="evidence" value="ECO:0007669"/>
    <property type="project" value="InterPro"/>
</dbReference>
<dbReference type="InterPro" id="IPR026170">
    <property type="entry name" value="FAM173A/B"/>
</dbReference>
<evidence type="ECO:0000259" key="4">
    <source>
        <dbReference type="Pfam" id="PF13847"/>
    </source>
</evidence>
<dbReference type="EMBL" id="BMYF01000024">
    <property type="protein sequence ID" value="GHB49592.1"/>
    <property type="molecule type" value="Genomic_DNA"/>
</dbReference>
<evidence type="ECO:0000256" key="3">
    <source>
        <dbReference type="ARBA" id="ARBA00022691"/>
    </source>
</evidence>
<dbReference type="InterPro" id="IPR025714">
    <property type="entry name" value="Methyltranfer_dom"/>
</dbReference>
<evidence type="ECO:0000313" key="5">
    <source>
        <dbReference type="EMBL" id="GHB49592.1"/>
    </source>
</evidence>
<feature type="domain" description="Methyltransferase" evidence="4">
    <location>
        <begin position="48"/>
        <end position="118"/>
    </location>
</feature>